<dbReference type="RefSeq" id="WP_200275677.1">
    <property type="nucleotide sequence ID" value="NZ_CP066802.1"/>
</dbReference>
<organism evidence="1 2">
    <name type="scientific">Actinomyces weissii</name>
    <dbReference type="NCBI Taxonomy" id="675090"/>
    <lineage>
        <taxon>Bacteria</taxon>
        <taxon>Bacillati</taxon>
        <taxon>Actinomycetota</taxon>
        <taxon>Actinomycetes</taxon>
        <taxon>Actinomycetales</taxon>
        <taxon>Actinomycetaceae</taxon>
        <taxon>Actinomyces</taxon>
    </lineage>
</organism>
<dbReference type="AlphaFoldDB" id="A0A7T7S2B5"/>
<gene>
    <name evidence="1" type="ORF">JG540_09735</name>
</gene>
<dbReference type="EMBL" id="CP066802">
    <property type="protein sequence ID" value="QQM67259.1"/>
    <property type="molecule type" value="Genomic_DNA"/>
</dbReference>
<accession>A0A7T7S2B5</accession>
<dbReference type="KEGG" id="awe:JG540_09735"/>
<name>A0A7T7S2B5_9ACTO</name>
<evidence type="ECO:0000313" key="2">
    <source>
        <dbReference type="Proteomes" id="UP000595895"/>
    </source>
</evidence>
<evidence type="ECO:0000313" key="1">
    <source>
        <dbReference type="EMBL" id="QQM67259.1"/>
    </source>
</evidence>
<dbReference type="Proteomes" id="UP000595895">
    <property type="component" value="Chromosome"/>
</dbReference>
<reference evidence="1 2" key="1">
    <citation type="submission" date="2020-12" db="EMBL/GenBank/DDBJ databases">
        <authorList>
            <person name="Zhou J."/>
        </authorList>
    </citation>
    <scope>NUCLEOTIDE SEQUENCE [LARGE SCALE GENOMIC DNA]</scope>
    <source>
        <strain evidence="1 2">CCUG 61299</strain>
    </source>
</reference>
<protein>
    <submittedName>
        <fullName evidence="1">Uncharacterized protein</fullName>
    </submittedName>
</protein>
<sequence length="61" mass="6601">MGAAGGVSFPDDAGRRDPARNTYMRCVGTHQAMIIEARVEHPDGDHEHYAIAREPVKGGLI</sequence>
<keyword evidence="2" id="KW-1185">Reference proteome</keyword>
<proteinExistence type="predicted"/>